<keyword evidence="5 6" id="KW-0472">Membrane</keyword>
<evidence type="ECO:0000256" key="1">
    <source>
        <dbReference type="ARBA" id="ARBA00004651"/>
    </source>
</evidence>
<evidence type="ECO:0000313" key="7">
    <source>
        <dbReference type="EMBL" id="BBD06880.1"/>
    </source>
</evidence>
<accession>A0A2Z6AUI8</accession>
<evidence type="ECO:0000256" key="6">
    <source>
        <dbReference type="SAM" id="Phobius"/>
    </source>
</evidence>
<gene>
    <name evidence="7" type="ORF">DFE_0154</name>
</gene>
<proteinExistence type="predicted"/>
<protein>
    <submittedName>
        <fullName evidence="7">Lysine exporter protein LysE/YggA</fullName>
    </submittedName>
</protein>
<keyword evidence="2" id="KW-1003">Cell membrane</keyword>
<reference evidence="7 8" key="1">
    <citation type="journal article" date="2018" name="Sci. Adv.">
        <title>Multi-heme cytochromes provide a pathway for survival in energy-limited environments.</title>
        <authorList>
            <person name="Deng X."/>
            <person name="Dohmae N."/>
            <person name="Nealson K.H."/>
            <person name="Hashimoto K."/>
            <person name="Okamoto A."/>
        </authorList>
    </citation>
    <scope>NUCLEOTIDE SEQUENCE [LARGE SCALE GENOMIC DNA]</scope>
    <source>
        <strain evidence="7 8">IS5</strain>
    </source>
</reference>
<dbReference type="KEGG" id="dfl:DFE_0154"/>
<dbReference type="Proteomes" id="UP000269883">
    <property type="component" value="Chromosome"/>
</dbReference>
<dbReference type="GO" id="GO:0005886">
    <property type="term" value="C:plasma membrane"/>
    <property type="evidence" value="ECO:0007669"/>
    <property type="project" value="UniProtKB-SubCell"/>
</dbReference>
<dbReference type="PANTHER" id="PTHR30086:SF20">
    <property type="entry name" value="ARGININE EXPORTER PROTEIN ARGO-RELATED"/>
    <property type="match status" value="1"/>
</dbReference>
<keyword evidence="3 6" id="KW-0812">Transmembrane</keyword>
<feature type="transmembrane region" description="Helical" evidence="6">
    <location>
        <begin position="141"/>
        <end position="167"/>
    </location>
</feature>
<organism evidence="7 8">
    <name type="scientific">Desulfovibrio ferrophilus</name>
    <dbReference type="NCBI Taxonomy" id="241368"/>
    <lineage>
        <taxon>Bacteria</taxon>
        <taxon>Pseudomonadati</taxon>
        <taxon>Thermodesulfobacteriota</taxon>
        <taxon>Desulfovibrionia</taxon>
        <taxon>Desulfovibrionales</taxon>
        <taxon>Desulfovibrionaceae</taxon>
        <taxon>Desulfovibrio</taxon>
    </lineage>
</organism>
<dbReference type="EMBL" id="AP017378">
    <property type="protein sequence ID" value="BBD06880.1"/>
    <property type="molecule type" value="Genomic_DNA"/>
</dbReference>
<dbReference type="PANTHER" id="PTHR30086">
    <property type="entry name" value="ARGININE EXPORTER PROTEIN ARGO"/>
    <property type="match status" value="1"/>
</dbReference>
<evidence type="ECO:0000313" key="8">
    <source>
        <dbReference type="Proteomes" id="UP000269883"/>
    </source>
</evidence>
<feature type="transmembrane region" description="Helical" evidence="6">
    <location>
        <begin position="34"/>
        <end position="59"/>
    </location>
</feature>
<dbReference type="PIRSF" id="PIRSF006324">
    <property type="entry name" value="LeuE"/>
    <property type="match status" value="1"/>
</dbReference>
<keyword evidence="8" id="KW-1185">Reference proteome</keyword>
<dbReference type="GO" id="GO:0015171">
    <property type="term" value="F:amino acid transmembrane transporter activity"/>
    <property type="evidence" value="ECO:0007669"/>
    <property type="project" value="TreeGrafter"/>
</dbReference>
<keyword evidence="4 6" id="KW-1133">Transmembrane helix</keyword>
<feature type="transmembrane region" description="Helical" evidence="6">
    <location>
        <begin position="179"/>
        <end position="197"/>
    </location>
</feature>
<dbReference type="InterPro" id="IPR001123">
    <property type="entry name" value="LeuE-type"/>
</dbReference>
<comment type="subcellular location">
    <subcellularLocation>
        <location evidence="1">Cell membrane</location>
        <topology evidence="1">Multi-pass membrane protein</topology>
    </subcellularLocation>
</comment>
<sequence length="199" mass="20829">MAILGTWLAAVVLPGPNFIATAHAAISGSRSRGLITAAGVACGTALWVTVSLAGLGVVLQTTAWLHQTVKWAGACYLIWVGVQSIRNSGRGQVTTSKSEAVPTKSHPFRRGLTVVLSNPKTAAFFTSLFAVAVPVDASTTFNVALGTGIVTISWCWYSFVACAVSLPKISALLAHAQRMMRLATGGLLIFFGLKLAIED</sequence>
<feature type="transmembrane region" description="Helical" evidence="6">
    <location>
        <begin position="112"/>
        <end position="135"/>
    </location>
</feature>
<dbReference type="AlphaFoldDB" id="A0A2Z6AUI8"/>
<evidence type="ECO:0000256" key="2">
    <source>
        <dbReference type="ARBA" id="ARBA00022475"/>
    </source>
</evidence>
<evidence type="ECO:0000256" key="4">
    <source>
        <dbReference type="ARBA" id="ARBA00022989"/>
    </source>
</evidence>
<evidence type="ECO:0000256" key="3">
    <source>
        <dbReference type="ARBA" id="ARBA00022692"/>
    </source>
</evidence>
<evidence type="ECO:0000256" key="5">
    <source>
        <dbReference type="ARBA" id="ARBA00023136"/>
    </source>
</evidence>
<name>A0A2Z6AUI8_9BACT</name>
<dbReference type="Pfam" id="PF01810">
    <property type="entry name" value="LysE"/>
    <property type="match status" value="1"/>
</dbReference>